<keyword evidence="9" id="KW-1185">Reference proteome</keyword>
<evidence type="ECO:0000256" key="5">
    <source>
        <dbReference type="ARBA" id="ARBA00023002"/>
    </source>
</evidence>
<dbReference type="AlphaFoldDB" id="A0AAE0X278"/>
<dbReference type="EMBL" id="JAULSO010000005">
    <property type="protein sequence ID" value="KAK3682874.1"/>
    <property type="molecule type" value="Genomic_DNA"/>
</dbReference>
<dbReference type="InterPro" id="IPR002974">
    <property type="entry name" value="Cyt_P450_E_CYP52_ascomycetes"/>
</dbReference>
<evidence type="ECO:0000256" key="4">
    <source>
        <dbReference type="ARBA" id="ARBA00022723"/>
    </source>
</evidence>
<keyword evidence="4" id="KW-0479">Metal-binding</keyword>
<dbReference type="InterPro" id="IPR002402">
    <property type="entry name" value="Cyt_P450_E_grp-II"/>
</dbReference>
<dbReference type="PANTHER" id="PTHR24287">
    <property type="entry name" value="P450, PUTATIVE (EUROFUNG)-RELATED"/>
    <property type="match status" value="1"/>
</dbReference>
<dbReference type="GO" id="GO:0016712">
    <property type="term" value="F:oxidoreductase activity, acting on paired donors, with incorporation or reduction of molecular oxygen, reduced flavin or flavoprotein as one donor, and incorporation of one atom of oxygen"/>
    <property type="evidence" value="ECO:0007669"/>
    <property type="project" value="InterPro"/>
</dbReference>
<dbReference type="PANTHER" id="PTHR24287:SF17">
    <property type="entry name" value="P450, PUTATIVE (EUROFUNG)-RELATED"/>
    <property type="match status" value="1"/>
</dbReference>
<proteinExistence type="inferred from homology"/>
<dbReference type="PRINTS" id="PR00464">
    <property type="entry name" value="EP450II"/>
</dbReference>
<dbReference type="InterPro" id="IPR001128">
    <property type="entry name" value="Cyt_P450"/>
</dbReference>
<evidence type="ECO:0000256" key="2">
    <source>
        <dbReference type="ARBA" id="ARBA00010617"/>
    </source>
</evidence>
<reference evidence="8" key="1">
    <citation type="journal article" date="2023" name="Mol. Phylogenet. Evol.">
        <title>Genome-scale phylogeny and comparative genomics of the fungal order Sordariales.</title>
        <authorList>
            <person name="Hensen N."/>
            <person name="Bonometti L."/>
            <person name="Westerberg I."/>
            <person name="Brannstrom I.O."/>
            <person name="Guillou S."/>
            <person name="Cros-Aarteil S."/>
            <person name="Calhoun S."/>
            <person name="Haridas S."/>
            <person name="Kuo A."/>
            <person name="Mondo S."/>
            <person name="Pangilinan J."/>
            <person name="Riley R."/>
            <person name="LaButti K."/>
            <person name="Andreopoulos B."/>
            <person name="Lipzen A."/>
            <person name="Chen C."/>
            <person name="Yan M."/>
            <person name="Daum C."/>
            <person name="Ng V."/>
            <person name="Clum A."/>
            <person name="Steindorff A."/>
            <person name="Ohm R.A."/>
            <person name="Martin F."/>
            <person name="Silar P."/>
            <person name="Natvig D.O."/>
            <person name="Lalanne C."/>
            <person name="Gautier V."/>
            <person name="Ament-Velasquez S.L."/>
            <person name="Kruys A."/>
            <person name="Hutchinson M.I."/>
            <person name="Powell A.J."/>
            <person name="Barry K."/>
            <person name="Miller A.N."/>
            <person name="Grigoriev I.V."/>
            <person name="Debuchy R."/>
            <person name="Gladieux P."/>
            <person name="Hiltunen Thoren M."/>
            <person name="Johannesson H."/>
        </authorList>
    </citation>
    <scope>NUCLEOTIDE SEQUENCE</scope>
    <source>
        <strain evidence="8">CBS 314.62</strain>
    </source>
</reference>
<evidence type="ECO:0000256" key="3">
    <source>
        <dbReference type="ARBA" id="ARBA00022617"/>
    </source>
</evidence>
<dbReference type="InterPro" id="IPR036396">
    <property type="entry name" value="Cyt_P450_sf"/>
</dbReference>
<comment type="cofactor">
    <cofactor evidence="1">
        <name>heme</name>
        <dbReference type="ChEBI" id="CHEBI:30413"/>
    </cofactor>
</comment>
<accession>A0AAE0X278</accession>
<evidence type="ECO:0000256" key="1">
    <source>
        <dbReference type="ARBA" id="ARBA00001971"/>
    </source>
</evidence>
<gene>
    <name evidence="8" type="ORF">B0T22DRAFT_522408</name>
</gene>
<evidence type="ECO:0000313" key="9">
    <source>
        <dbReference type="Proteomes" id="UP001270362"/>
    </source>
</evidence>
<keyword evidence="7" id="KW-0503">Monooxygenase</keyword>
<protein>
    <submittedName>
        <fullName evidence="8">Cytochrome P450 oxidoreductase/alkane hydroxylase</fullName>
    </submittedName>
</protein>
<keyword evidence="5" id="KW-0560">Oxidoreductase</keyword>
<name>A0AAE0X278_9PEZI</name>
<reference evidence="8" key="2">
    <citation type="submission" date="2023-06" db="EMBL/GenBank/DDBJ databases">
        <authorList>
            <consortium name="Lawrence Berkeley National Laboratory"/>
            <person name="Haridas S."/>
            <person name="Hensen N."/>
            <person name="Bonometti L."/>
            <person name="Westerberg I."/>
            <person name="Brannstrom I.O."/>
            <person name="Guillou S."/>
            <person name="Cros-Aarteil S."/>
            <person name="Calhoun S."/>
            <person name="Kuo A."/>
            <person name="Mondo S."/>
            <person name="Pangilinan J."/>
            <person name="Riley R."/>
            <person name="Labutti K."/>
            <person name="Andreopoulos B."/>
            <person name="Lipzen A."/>
            <person name="Chen C."/>
            <person name="Yanf M."/>
            <person name="Daum C."/>
            <person name="Ng V."/>
            <person name="Clum A."/>
            <person name="Steindorff A."/>
            <person name="Ohm R."/>
            <person name="Martin F."/>
            <person name="Silar P."/>
            <person name="Natvig D."/>
            <person name="Lalanne C."/>
            <person name="Gautier V."/>
            <person name="Ament-Velasquez S.L."/>
            <person name="Kruys A."/>
            <person name="Hutchinson M.I."/>
            <person name="Powell A.J."/>
            <person name="Barry K."/>
            <person name="Miller A.N."/>
            <person name="Grigoriev I.V."/>
            <person name="Debuchy R."/>
            <person name="Gladieux P."/>
            <person name="Thoren M.H."/>
            <person name="Johannesson H."/>
        </authorList>
    </citation>
    <scope>NUCLEOTIDE SEQUENCE</scope>
    <source>
        <strain evidence="8">CBS 314.62</strain>
    </source>
</reference>
<organism evidence="8 9">
    <name type="scientific">Podospora appendiculata</name>
    <dbReference type="NCBI Taxonomy" id="314037"/>
    <lineage>
        <taxon>Eukaryota</taxon>
        <taxon>Fungi</taxon>
        <taxon>Dikarya</taxon>
        <taxon>Ascomycota</taxon>
        <taxon>Pezizomycotina</taxon>
        <taxon>Sordariomycetes</taxon>
        <taxon>Sordariomycetidae</taxon>
        <taxon>Sordariales</taxon>
        <taxon>Podosporaceae</taxon>
        <taxon>Podospora</taxon>
    </lineage>
</organism>
<dbReference type="Pfam" id="PF00067">
    <property type="entry name" value="p450"/>
    <property type="match status" value="1"/>
</dbReference>
<dbReference type="PRINTS" id="PR01239">
    <property type="entry name" value="EP450IICYP52"/>
</dbReference>
<evidence type="ECO:0000313" key="8">
    <source>
        <dbReference type="EMBL" id="KAK3682874.1"/>
    </source>
</evidence>
<dbReference type="SUPFAM" id="SSF48264">
    <property type="entry name" value="Cytochrome P450"/>
    <property type="match status" value="1"/>
</dbReference>
<evidence type="ECO:0000256" key="7">
    <source>
        <dbReference type="ARBA" id="ARBA00023033"/>
    </source>
</evidence>
<comment type="caution">
    <text evidence="8">The sequence shown here is derived from an EMBL/GenBank/DDBJ whole genome shotgun (WGS) entry which is preliminary data.</text>
</comment>
<evidence type="ECO:0000256" key="6">
    <source>
        <dbReference type="ARBA" id="ARBA00023004"/>
    </source>
</evidence>
<sequence length="499" mass="56337">MHPALIFAVATAAFHFVALIGYERVQRWLALRKFAREHNCKSTQLERPWDVLGLAKIVSATKHLLNGTTLSTTTMLFDRYGDTYSSKLAAQRVVFTCSPRNFRQVLITRFADYDSSRGIRDHLFAPITPHGIFALDGAEWKAARHLYRDLFSRTRVIFDPAAQEAHFQTLRRRLATDGSTFDIAPLFLNLTLDLTTEFAIGVSADSLRLDQAADKRLFVDSLIHTKKVMARDGFLGPVHVFLSKKEFHRSCNEVRRFVEVVVKQKLEEKRRVDEKAKSASVSDLATVPEKHWSSLLEGLVEHSSNIDELRDGVITILIAGIDSVASLLSTTFWLLARHERVYKKVREAVLQTAGHEPPTYDMLKSLTYLRNIFNEAMRVYPPVPFNARTTNTDTWLPTGGGRDGESPVLVKKGERVVFASWGSHRNPKNFGEDAHEFVPERWENLQADALGFIPLQPRAQSVSRPIEARDGREWTEKLGLNLSNNNGTLIGVTTDPASM</sequence>
<keyword evidence="6" id="KW-0408">Iron</keyword>
<dbReference type="GO" id="GO:0005506">
    <property type="term" value="F:iron ion binding"/>
    <property type="evidence" value="ECO:0007669"/>
    <property type="project" value="InterPro"/>
</dbReference>
<comment type="similarity">
    <text evidence="2">Belongs to the cytochrome P450 family.</text>
</comment>
<keyword evidence="3" id="KW-0349">Heme</keyword>
<dbReference type="InterPro" id="IPR047146">
    <property type="entry name" value="Cyt_P450_E_CYP52_fungi"/>
</dbReference>
<dbReference type="GO" id="GO:0020037">
    <property type="term" value="F:heme binding"/>
    <property type="evidence" value="ECO:0007669"/>
    <property type="project" value="InterPro"/>
</dbReference>
<dbReference type="Gene3D" id="1.10.630.10">
    <property type="entry name" value="Cytochrome P450"/>
    <property type="match status" value="1"/>
</dbReference>
<dbReference type="Proteomes" id="UP001270362">
    <property type="component" value="Unassembled WGS sequence"/>
</dbReference>